<feature type="domain" description="O-methyltransferase dimerisation" evidence="5">
    <location>
        <begin position="26"/>
        <end position="86"/>
    </location>
</feature>
<evidence type="ECO:0000313" key="6">
    <source>
        <dbReference type="EMBL" id="KUK43586.1"/>
    </source>
</evidence>
<dbReference type="InterPro" id="IPR016461">
    <property type="entry name" value="COMT-like"/>
</dbReference>
<dbReference type="InterPro" id="IPR029063">
    <property type="entry name" value="SAM-dependent_MTases_sf"/>
</dbReference>
<dbReference type="PATRIC" id="fig|301375.7.peg.245"/>
<dbReference type="GO" id="GO:0032259">
    <property type="term" value="P:methylation"/>
    <property type="evidence" value="ECO:0007669"/>
    <property type="project" value="UniProtKB-KW"/>
</dbReference>
<name>A0A117LF24_9EURY</name>
<dbReference type="InterPro" id="IPR001077">
    <property type="entry name" value="COMT_C"/>
</dbReference>
<keyword evidence="1" id="KW-0489">Methyltransferase</keyword>
<comment type="caution">
    <text evidence="6">The sequence shown here is derived from an EMBL/GenBank/DDBJ whole genome shotgun (WGS) entry which is preliminary data.</text>
</comment>
<dbReference type="Gene3D" id="3.40.50.150">
    <property type="entry name" value="Vaccinia Virus protein VP39"/>
    <property type="match status" value="1"/>
</dbReference>
<dbReference type="Gene3D" id="1.10.10.10">
    <property type="entry name" value="Winged helix-like DNA-binding domain superfamily/Winged helix DNA-binding domain"/>
    <property type="match status" value="1"/>
</dbReference>
<keyword evidence="2" id="KW-0808">Transferase</keyword>
<dbReference type="PROSITE" id="PS51683">
    <property type="entry name" value="SAM_OMT_II"/>
    <property type="match status" value="1"/>
</dbReference>
<dbReference type="EMBL" id="LGFT01000063">
    <property type="protein sequence ID" value="KUK43586.1"/>
    <property type="molecule type" value="Genomic_DNA"/>
</dbReference>
<protein>
    <submittedName>
        <fullName evidence="6">Uncharacterized protein</fullName>
    </submittedName>
</protein>
<evidence type="ECO:0000256" key="1">
    <source>
        <dbReference type="ARBA" id="ARBA00022603"/>
    </source>
</evidence>
<dbReference type="Pfam" id="PF08100">
    <property type="entry name" value="Dimerisation"/>
    <property type="match status" value="1"/>
</dbReference>
<dbReference type="InterPro" id="IPR012967">
    <property type="entry name" value="COMT_dimerisation"/>
</dbReference>
<dbReference type="InterPro" id="IPR036388">
    <property type="entry name" value="WH-like_DNA-bd_sf"/>
</dbReference>
<dbReference type="PANTHER" id="PTHR43712:SF2">
    <property type="entry name" value="O-METHYLTRANSFERASE CICE"/>
    <property type="match status" value="1"/>
</dbReference>
<accession>A0A117LF24</accession>
<evidence type="ECO:0000256" key="3">
    <source>
        <dbReference type="ARBA" id="ARBA00022691"/>
    </source>
</evidence>
<reference evidence="6 7" key="1">
    <citation type="journal article" date="2015" name="MBio">
        <title>Genome-Resolved Metagenomic Analysis Reveals Roles for Candidate Phyla and Other Microbial Community Members in Biogeochemical Transformations in Oil Reservoirs.</title>
        <authorList>
            <person name="Hu P."/>
            <person name="Tom L."/>
            <person name="Singh A."/>
            <person name="Thomas B.C."/>
            <person name="Baker B.J."/>
            <person name="Piceno Y.M."/>
            <person name="Andersen G.L."/>
            <person name="Banfield J.F."/>
        </authorList>
    </citation>
    <scope>NUCLEOTIDE SEQUENCE [LARGE SCALE GENOMIC DNA]</scope>
    <source>
        <strain evidence="6">57_489</strain>
    </source>
</reference>
<dbReference type="GO" id="GO:0008171">
    <property type="term" value="F:O-methyltransferase activity"/>
    <property type="evidence" value="ECO:0007669"/>
    <property type="project" value="InterPro"/>
</dbReference>
<proteinExistence type="predicted"/>
<organism evidence="6 7">
    <name type="scientific">Methanothrix harundinacea</name>
    <dbReference type="NCBI Taxonomy" id="301375"/>
    <lineage>
        <taxon>Archaea</taxon>
        <taxon>Methanobacteriati</taxon>
        <taxon>Methanobacteriota</taxon>
        <taxon>Stenosarchaea group</taxon>
        <taxon>Methanomicrobia</taxon>
        <taxon>Methanotrichales</taxon>
        <taxon>Methanotrichaceae</taxon>
        <taxon>Methanothrix</taxon>
    </lineage>
</organism>
<dbReference type="Proteomes" id="UP000057043">
    <property type="component" value="Unassembled WGS sequence"/>
</dbReference>
<dbReference type="InterPro" id="IPR036390">
    <property type="entry name" value="WH_DNA-bd_sf"/>
</dbReference>
<feature type="domain" description="O-methyltransferase C-terminal" evidence="4">
    <location>
        <begin position="167"/>
        <end position="324"/>
    </location>
</feature>
<dbReference type="GO" id="GO:0046983">
    <property type="term" value="F:protein dimerization activity"/>
    <property type="evidence" value="ECO:0007669"/>
    <property type="project" value="InterPro"/>
</dbReference>
<keyword evidence="3" id="KW-0949">S-adenosyl-L-methionine</keyword>
<dbReference type="SUPFAM" id="SSF46785">
    <property type="entry name" value="Winged helix' DNA-binding domain"/>
    <property type="match status" value="1"/>
</dbReference>
<evidence type="ECO:0000259" key="4">
    <source>
        <dbReference type="Pfam" id="PF00891"/>
    </source>
</evidence>
<dbReference type="PANTHER" id="PTHR43712">
    <property type="entry name" value="PUTATIVE (AFU_ORTHOLOGUE AFUA_4G14580)-RELATED"/>
    <property type="match status" value="1"/>
</dbReference>
<sequence length="351" mass="39194">MMAEELSIGRLAETKPPLEDQSRRLWDLVAGFETGQIFLTAFELGIFNLLKEAKTAEKIAGELKTHPKATEKLLDVLVSIGALDRKGSLYLTAPNMSPFLVEGEPYFARYLKFSLESREKLLNLKAALKEGPAAEGEKHEHQYDRESIDWIARGTMLGRLQTTLKLVREIPEFKSARKLIDLGGGHGLFGIGFAQENPHLEVVIFDQPGVAEIASDYIERYGVGERVKAMSGDYTKDDIGSGYDIAFEACSFGGNADQARSFYENVARSLNDGGLFISQTFTINDDRRSPLRNLVWDLKEEISKDGHMHLKTNSEIFRTLREAGLVEEKVIDMSSDLSMPMRLVVARKGAE</sequence>
<evidence type="ECO:0000259" key="5">
    <source>
        <dbReference type="Pfam" id="PF08100"/>
    </source>
</evidence>
<dbReference type="SUPFAM" id="SSF53335">
    <property type="entry name" value="S-adenosyl-L-methionine-dependent methyltransferases"/>
    <property type="match status" value="1"/>
</dbReference>
<evidence type="ECO:0000256" key="2">
    <source>
        <dbReference type="ARBA" id="ARBA00022679"/>
    </source>
</evidence>
<dbReference type="AlphaFoldDB" id="A0A117LF24"/>
<gene>
    <name evidence="6" type="ORF">XD72_2039</name>
</gene>
<dbReference type="Pfam" id="PF00891">
    <property type="entry name" value="Methyltransf_2"/>
    <property type="match status" value="1"/>
</dbReference>
<evidence type="ECO:0000313" key="7">
    <source>
        <dbReference type="Proteomes" id="UP000057043"/>
    </source>
</evidence>